<feature type="signal peptide" evidence="1">
    <location>
        <begin position="1"/>
        <end position="26"/>
    </location>
</feature>
<dbReference type="EMBL" id="UGRU01000001">
    <property type="protein sequence ID" value="SUA43487.1"/>
    <property type="molecule type" value="Genomic_DNA"/>
</dbReference>
<dbReference type="Proteomes" id="UP000255082">
    <property type="component" value="Unassembled WGS sequence"/>
</dbReference>
<dbReference type="AlphaFoldDB" id="A0A378WRY7"/>
<proteinExistence type="predicted"/>
<organism evidence="2 3">
    <name type="scientific">Nocardia africana</name>
    <dbReference type="NCBI Taxonomy" id="134964"/>
    <lineage>
        <taxon>Bacteria</taxon>
        <taxon>Bacillati</taxon>
        <taxon>Actinomycetota</taxon>
        <taxon>Actinomycetes</taxon>
        <taxon>Mycobacteriales</taxon>
        <taxon>Nocardiaceae</taxon>
        <taxon>Nocardia</taxon>
    </lineage>
</organism>
<feature type="chain" id="PRO_5016623703" evidence="1">
    <location>
        <begin position="27"/>
        <end position="62"/>
    </location>
</feature>
<evidence type="ECO:0000256" key="1">
    <source>
        <dbReference type="SAM" id="SignalP"/>
    </source>
</evidence>
<accession>A0A378WRY7</accession>
<dbReference type="RefSeq" id="WP_128145189.1">
    <property type="nucleotide sequence ID" value="NZ_UGRU01000001.1"/>
</dbReference>
<name>A0A378WRY7_9NOCA</name>
<evidence type="ECO:0000313" key="3">
    <source>
        <dbReference type="Proteomes" id="UP000255082"/>
    </source>
</evidence>
<reference evidence="2 3" key="1">
    <citation type="submission" date="2018-06" db="EMBL/GenBank/DDBJ databases">
        <authorList>
            <consortium name="Pathogen Informatics"/>
            <person name="Doyle S."/>
        </authorList>
    </citation>
    <scope>NUCLEOTIDE SEQUENCE [LARGE SCALE GENOMIC DNA]</scope>
    <source>
        <strain evidence="2 3">NCTC13184</strain>
    </source>
</reference>
<protein>
    <submittedName>
        <fullName evidence="2">Uncharacterized protein</fullName>
    </submittedName>
</protein>
<sequence>MIRRTLPTALLASVLTAALCAAPAVADDPPPAPVSIAALTAAAEPAADGAHLLGPSRSPTAC</sequence>
<evidence type="ECO:0000313" key="2">
    <source>
        <dbReference type="EMBL" id="SUA43487.1"/>
    </source>
</evidence>
<gene>
    <name evidence="2" type="ORF">NCTC13184_02855</name>
</gene>
<keyword evidence="1" id="KW-0732">Signal</keyword>